<organism evidence="3 4">
    <name type="scientific">Pseudonocardia ailaonensis</name>
    <dbReference type="NCBI Taxonomy" id="367279"/>
    <lineage>
        <taxon>Bacteria</taxon>
        <taxon>Bacillati</taxon>
        <taxon>Actinomycetota</taxon>
        <taxon>Actinomycetes</taxon>
        <taxon>Pseudonocardiales</taxon>
        <taxon>Pseudonocardiaceae</taxon>
        <taxon>Pseudonocardia</taxon>
    </lineage>
</organism>
<dbReference type="SMART" id="SM00867">
    <property type="entry name" value="YceI"/>
    <property type="match status" value="1"/>
</dbReference>
<evidence type="ECO:0000259" key="2">
    <source>
        <dbReference type="SMART" id="SM00867"/>
    </source>
</evidence>
<reference evidence="3 4" key="1">
    <citation type="journal article" date="2019" name="Int. J. Syst. Evol. Microbiol.">
        <title>The Global Catalogue of Microorganisms (GCM) 10K type strain sequencing project: providing services to taxonomists for standard genome sequencing and annotation.</title>
        <authorList>
            <consortium name="The Broad Institute Genomics Platform"/>
            <consortium name="The Broad Institute Genome Sequencing Center for Infectious Disease"/>
            <person name="Wu L."/>
            <person name="Ma J."/>
        </authorList>
    </citation>
    <scope>NUCLEOTIDE SEQUENCE [LARGE SCALE GENOMIC DNA]</scope>
    <source>
        <strain evidence="3 4">JCM 16009</strain>
    </source>
</reference>
<protein>
    <submittedName>
        <fullName evidence="3">YceI family protein</fullName>
    </submittedName>
</protein>
<comment type="caution">
    <text evidence="3">The sequence shown here is derived from an EMBL/GenBank/DDBJ whole genome shotgun (WGS) entry which is preliminary data.</text>
</comment>
<evidence type="ECO:0000313" key="4">
    <source>
        <dbReference type="Proteomes" id="UP001500449"/>
    </source>
</evidence>
<name>A0ABN2NM46_9PSEU</name>
<comment type="similarity">
    <text evidence="1">Belongs to the UPF0312 family.</text>
</comment>
<dbReference type="Gene3D" id="2.40.128.110">
    <property type="entry name" value="Lipid/polyisoprenoid-binding, YceI-like"/>
    <property type="match status" value="1"/>
</dbReference>
<dbReference type="RefSeq" id="WP_344425293.1">
    <property type="nucleotide sequence ID" value="NZ_BAAAQK010000025.1"/>
</dbReference>
<sequence length="265" mass="28228">MSAVTGRLMTPDGWPVTGGTLTAVDVTGVQRGRSASREDGGFVIDGLENGPYTVIAAAAGHEPTARTVQVAGERSTLGVLELAKVGGDVLPAPGTWTIDPHHSSIQATALHLGMSRIHGRLRNFSGRIQVADPLENSSVEVSIDPRGVDSDDTDRDTHLRSPDFLDVDVYPEITYKSDGLTRIDTRHWRVDGVLTLKGVSAPVTLDVHYRGTGPDLWGGTRAAFSASTEISRDDFAISWNQSVLAGVLAIGRTLRIDIDIQAVLG</sequence>
<evidence type="ECO:0000256" key="1">
    <source>
        <dbReference type="ARBA" id="ARBA00008812"/>
    </source>
</evidence>
<dbReference type="PANTHER" id="PTHR34406">
    <property type="entry name" value="PROTEIN YCEI"/>
    <property type="match status" value="1"/>
</dbReference>
<dbReference type="Proteomes" id="UP001500449">
    <property type="component" value="Unassembled WGS sequence"/>
</dbReference>
<dbReference type="InterPro" id="IPR036761">
    <property type="entry name" value="TTHA0802/YceI-like_sf"/>
</dbReference>
<keyword evidence="4" id="KW-1185">Reference proteome</keyword>
<dbReference type="Gene3D" id="2.60.40.1120">
    <property type="entry name" value="Carboxypeptidase-like, regulatory domain"/>
    <property type="match status" value="1"/>
</dbReference>
<gene>
    <name evidence="3" type="ORF">GCM10009836_62380</name>
</gene>
<proteinExistence type="inferred from homology"/>
<feature type="domain" description="Lipid/polyisoprenoid-binding YceI-like" evidence="2">
    <location>
        <begin position="95"/>
        <end position="263"/>
    </location>
</feature>
<dbReference type="InterPro" id="IPR007372">
    <property type="entry name" value="Lipid/polyisoprenoid-bd_YceI"/>
</dbReference>
<dbReference type="SUPFAM" id="SSF101874">
    <property type="entry name" value="YceI-like"/>
    <property type="match status" value="1"/>
</dbReference>
<dbReference type="SUPFAM" id="SSF49452">
    <property type="entry name" value="Starch-binding domain-like"/>
    <property type="match status" value="1"/>
</dbReference>
<dbReference type="InterPro" id="IPR013784">
    <property type="entry name" value="Carb-bd-like_fold"/>
</dbReference>
<dbReference type="Pfam" id="PF04264">
    <property type="entry name" value="YceI"/>
    <property type="match status" value="1"/>
</dbReference>
<dbReference type="EMBL" id="BAAAQK010000025">
    <property type="protein sequence ID" value="GAA1872963.1"/>
    <property type="molecule type" value="Genomic_DNA"/>
</dbReference>
<dbReference type="Pfam" id="PF13620">
    <property type="entry name" value="CarboxypepD_reg"/>
    <property type="match status" value="1"/>
</dbReference>
<evidence type="ECO:0000313" key="3">
    <source>
        <dbReference type="EMBL" id="GAA1872963.1"/>
    </source>
</evidence>
<dbReference type="PANTHER" id="PTHR34406:SF1">
    <property type="entry name" value="PROTEIN YCEI"/>
    <property type="match status" value="1"/>
</dbReference>
<accession>A0ABN2NM46</accession>